<gene>
    <name evidence="8" type="ORF">M23134_01378</name>
</gene>
<evidence type="ECO:0000256" key="6">
    <source>
        <dbReference type="ARBA" id="ARBA00023136"/>
    </source>
</evidence>
<organism evidence="8 9">
    <name type="scientific">Microscilla marina ATCC 23134</name>
    <dbReference type="NCBI Taxonomy" id="313606"/>
    <lineage>
        <taxon>Bacteria</taxon>
        <taxon>Pseudomonadati</taxon>
        <taxon>Bacteroidota</taxon>
        <taxon>Cytophagia</taxon>
        <taxon>Cytophagales</taxon>
        <taxon>Microscillaceae</taxon>
        <taxon>Microscilla</taxon>
    </lineage>
</organism>
<name>A1ZJL9_MICM2</name>
<feature type="transmembrane region" description="Helical" evidence="7">
    <location>
        <begin position="91"/>
        <end position="119"/>
    </location>
</feature>
<reference evidence="8 9" key="1">
    <citation type="submission" date="2007-01" db="EMBL/GenBank/DDBJ databases">
        <authorList>
            <person name="Haygood M."/>
            <person name="Podell S."/>
            <person name="Anderson C."/>
            <person name="Hopkinson B."/>
            <person name="Roe K."/>
            <person name="Barbeau K."/>
            <person name="Gaasterland T."/>
            <person name="Ferriera S."/>
            <person name="Johnson J."/>
            <person name="Kravitz S."/>
            <person name="Beeson K."/>
            <person name="Sutton G."/>
            <person name="Rogers Y.-H."/>
            <person name="Friedman R."/>
            <person name="Frazier M."/>
            <person name="Venter J.C."/>
        </authorList>
    </citation>
    <scope>NUCLEOTIDE SEQUENCE [LARGE SCALE GENOMIC DNA]</scope>
    <source>
        <strain evidence="8 9">ATCC 23134</strain>
    </source>
</reference>
<keyword evidence="4 7" id="KW-0812">Transmembrane</keyword>
<evidence type="ECO:0000256" key="3">
    <source>
        <dbReference type="ARBA" id="ARBA00022475"/>
    </source>
</evidence>
<dbReference type="GO" id="GO:0005886">
    <property type="term" value="C:plasma membrane"/>
    <property type="evidence" value="ECO:0007669"/>
    <property type="project" value="UniProtKB-SubCell"/>
</dbReference>
<dbReference type="InterPro" id="IPR007140">
    <property type="entry name" value="DUF350"/>
</dbReference>
<evidence type="ECO:0000313" key="9">
    <source>
        <dbReference type="Proteomes" id="UP000004095"/>
    </source>
</evidence>
<dbReference type="RefSeq" id="WP_002696295.1">
    <property type="nucleotide sequence ID" value="NZ_AAWS01000011.1"/>
</dbReference>
<keyword evidence="9" id="KW-1185">Reference proteome</keyword>
<dbReference type="AlphaFoldDB" id="A1ZJL9"/>
<dbReference type="Pfam" id="PF03994">
    <property type="entry name" value="DUF350"/>
    <property type="match status" value="1"/>
</dbReference>
<proteinExistence type="inferred from homology"/>
<dbReference type="EMBL" id="AAWS01000011">
    <property type="protein sequence ID" value="EAY29322.1"/>
    <property type="molecule type" value="Genomic_DNA"/>
</dbReference>
<comment type="caution">
    <text evidence="8">The sequence shown here is derived from an EMBL/GenBank/DDBJ whole genome shotgun (WGS) entry which is preliminary data.</text>
</comment>
<keyword evidence="5 7" id="KW-1133">Transmembrane helix</keyword>
<accession>A1ZJL9</accession>
<evidence type="ECO:0000256" key="4">
    <source>
        <dbReference type="ARBA" id="ARBA00022692"/>
    </source>
</evidence>
<evidence type="ECO:0000313" key="8">
    <source>
        <dbReference type="EMBL" id="EAY29322.1"/>
    </source>
</evidence>
<sequence length="196" mass="21882">MDTNRIIFSIYDVSLSLVFGLLTIYIALKVIDKLVLKVNTLKMVKEGNISIALFKAILIICTLLLIQTSIKSSNSALQTMAEAHNKITIKIFMISLGYFFLFYVISLTFSVLLILISFFVYIKATIDLDEIAEIKKNNIAVSISLSLIIFGMTLFIRPAFHNLIGSFVNYNALQVEQVDTKNKGGGVVPKRIAPPR</sequence>
<keyword evidence="6 7" id="KW-0472">Membrane</keyword>
<comment type="subcellular location">
    <subcellularLocation>
        <location evidence="1">Cell membrane</location>
        <topology evidence="1">Multi-pass membrane protein</topology>
    </subcellularLocation>
</comment>
<evidence type="ECO:0008006" key="10">
    <source>
        <dbReference type="Google" id="ProtNLM"/>
    </source>
</evidence>
<evidence type="ECO:0000256" key="2">
    <source>
        <dbReference type="ARBA" id="ARBA00005779"/>
    </source>
</evidence>
<evidence type="ECO:0000256" key="5">
    <source>
        <dbReference type="ARBA" id="ARBA00022989"/>
    </source>
</evidence>
<evidence type="ECO:0000256" key="7">
    <source>
        <dbReference type="SAM" id="Phobius"/>
    </source>
</evidence>
<keyword evidence="3" id="KW-1003">Cell membrane</keyword>
<feature type="transmembrane region" description="Helical" evidence="7">
    <location>
        <begin position="48"/>
        <end position="70"/>
    </location>
</feature>
<dbReference type="Proteomes" id="UP000004095">
    <property type="component" value="Unassembled WGS sequence"/>
</dbReference>
<protein>
    <recommendedName>
        <fullName evidence="10">DUF350 domain-containing protein</fullName>
    </recommendedName>
</protein>
<feature type="transmembrane region" description="Helical" evidence="7">
    <location>
        <begin position="7"/>
        <end position="28"/>
    </location>
</feature>
<feature type="transmembrane region" description="Helical" evidence="7">
    <location>
        <begin position="139"/>
        <end position="156"/>
    </location>
</feature>
<evidence type="ECO:0000256" key="1">
    <source>
        <dbReference type="ARBA" id="ARBA00004651"/>
    </source>
</evidence>
<comment type="similarity">
    <text evidence="2">Belongs to the UPF0719 family.</text>
</comment>
<dbReference type="OrthoDB" id="9856742at2"/>